<dbReference type="PANTHER" id="PTHR46579:SF1">
    <property type="entry name" value="F5_8 TYPE C DOMAIN-CONTAINING PROTEIN"/>
    <property type="match status" value="1"/>
</dbReference>
<protein>
    <recommendedName>
        <fullName evidence="3">DUF4218 domain-containing protein</fullName>
    </recommendedName>
</protein>
<evidence type="ECO:0008006" key="3">
    <source>
        <dbReference type="Google" id="ProtNLM"/>
    </source>
</evidence>
<accession>A0A0C3NTF6</accession>
<sequence>MHNLFLNELPHHCREVWGMNAEKKARAAAPPHDPERQKVELQRGVDAIKALSRTALNRLRRGYIVALAQANNLQLPSASSGKKDYADALINWYKHNSNSEIQVPAVYPHPIVDLAEAWARGSSKTIVLGQEILKEVWADMATTTLPSWMTRPPCNLGSPGHGKLKADQWRSACLVHLVITLVRLWGHFPVGSQEKSMLDNYIALVIAVWWATRRSTSDDHVEIVNSYLHYYLTSLVELYTTEVLQPSHHLSLHLSQCIQLFGPVHGWWSFPFERVNGIIQQYHTNNKIGELESTFMKAFCQGGNLCALLQHQSGLPQVLDALKPLIHKHYGDTVFNSTLTSDLATLAKPANPLVPETGGLDHPKTLPNDIYELLLARLNCDAIALPFLSYQTSATKPGHVLDPSVNYCKEIELHGVKFVASVKQRKGSSIVLFEVPGCDKPKAGQITGLFYHSHINQGTYITECFAEVLQFLDLSPLEYSHDPYCQYPLLEVQLYHTQTCVRVIKASDIICHAAVTPFKSPQVQEDAYQVVLSLNRFKAYNPPESPKGSYNLCTSQAPHVLYGKPWLLQYLIVTLHSAIPWTKQGPSDIPPPYAWTAR</sequence>
<reference evidence="1 2" key="1">
    <citation type="submission" date="2014-04" db="EMBL/GenBank/DDBJ databases">
        <authorList>
            <consortium name="DOE Joint Genome Institute"/>
            <person name="Kuo A."/>
            <person name="Kohler A."/>
            <person name="Costa M.D."/>
            <person name="Nagy L.G."/>
            <person name="Floudas D."/>
            <person name="Copeland A."/>
            <person name="Barry K.W."/>
            <person name="Cichocki N."/>
            <person name="Veneault-Fourrey C."/>
            <person name="LaButti K."/>
            <person name="Lindquist E.A."/>
            <person name="Lipzen A."/>
            <person name="Lundell T."/>
            <person name="Morin E."/>
            <person name="Murat C."/>
            <person name="Sun H."/>
            <person name="Tunlid A."/>
            <person name="Henrissat B."/>
            <person name="Grigoriev I.V."/>
            <person name="Hibbett D.S."/>
            <person name="Martin F."/>
            <person name="Nordberg H.P."/>
            <person name="Cantor M.N."/>
            <person name="Hua S.X."/>
        </authorList>
    </citation>
    <scope>NUCLEOTIDE SEQUENCE [LARGE SCALE GENOMIC DNA]</scope>
    <source>
        <strain evidence="1 2">Marx 270</strain>
    </source>
</reference>
<gene>
    <name evidence="1" type="ORF">M404DRAFT_26392</name>
</gene>
<dbReference type="InParanoid" id="A0A0C3NTF6"/>
<organism evidence="1 2">
    <name type="scientific">Pisolithus tinctorius Marx 270</name>
    <dbReference type="NCBI Taxonomy" id="870435"/>
    <lineage>
        <taxon>Eukaryota</taxon>
        <taxon>Fungi</taxon>
        <taxon>Dikarya</taxon>
        <taxon>Basidiomycota</taxon>
        <taxon>Agaricomycotina</taxon>
        <taxon>Agaricomycetes</taxon>
        <taxon>Agaricomycetidae</taxon>
        <taxon>Boletales</taxon>
        <taxon>Sclerodermatineae</taxon>
        <taxon>Pisolithaceae</taxon>
        <taxon>Pisolithus</taxon>
    </lineage>
</organism>
<name>A0A0C3NTF6_PISTI</name>
<keyword evidence="2" id="KW-1185">Reference proteome</keyword>
<dbReference type="Proteomes" id="UP000054217">
    <property type="component" value="Unassembled WGS sequence"/>
</dbReference>
<reference evidence="2" key="2">
    <citation type="submission" date="2015-01" db="EMBL/GenBank/DDBJ databases">
        <title>Evolutionary Origins and Diversification of the Mycorrhizal Mutualists.</title>
        <authorList>
            <consortium name="DOE Joint Genome Institute"/>
            <consortium name="Mycorrhizal Genomics Consortium"/>
            <person name="Kohler A."/>
            <person name="Kuo A."/>
            <person name="Nagy L.G."/>
            <person name="Floudas D."/>
            <person name="Copeland A."/>
            <person name="Barry K.W."/>
            <person name="Cichocki N."/>
            <person name="Veneault-Fourrey C."/>
            <person name="LaButti K."/>
            <person name="Lindquist E.A."/>
            <person name="Lipzen A."/>
            <person name="Lundell T."/>
            <person name="Morin E."/>
            <person name="Murat C."/>
            <person name="Riley R."/>
            <person name="Ohm R."/>
            <person name="Sun H."/>
            <person name="Tunlid A."/>
            <person name="Henrissat B."/>
            <person name="Grigoriev I.V."/>
            <person name="Hibbett D.S."/>
            <person name="Martin F."/>
        </authorList>
    </citation>
    <scope>NUCLEOTIDE SEQUENCE [LARGE SCALE GENOMIC DNA]</scope>
    <source>
        <strain evidence="2">Marx 270</strain>
    </source>
</reference>
<dbReference type="EMBL" id="KN831972">
    <property type="protein sequence ID" value="KIO04180.1"/>
    <property type="molecule type" value="Genomic_DNA"/>
</dbReference>
<dbReference type="PANTHER" id="PTHR46579">
    <property type="entry name" value="F5/8 TYPE C DOMAIN-CONTAINING PROTEIN-RELATED"/>
    <property type="match status" value="1"/>
</dbReference>
<proteinExistence type="predicted"/>
<dbReference type="AlphaFoldDB" id="A0A0C3NTF6"/>
<dbReference type="HOGENOM" id="CLU_037154_0_0_1"/>
<evidence type="ECO:0000313" key="2">
    <source>
        <dbReference type="Proteomes" id="UP000054217"/>
    </source>
</evidence>
<evidence type="ECO:0000313" key="1">
    <source>
        <dbReference type="EMBL" id="KIO04180.1"/>
    </source>
</evidence>
<dbReference type="STRING" id="870435.A0A0C3NTF6"/>
<dbReference type="OrthoDB" id="3269001at2759"/>